<feature type="region of interest" description="Disordered" evidence="1">
    <location>
        <begin position="119"/>
        <end position="143"/>
    </location>
</feature>
<gene>
    <name evidence="2" type="ORF">JOQ06_021062</name>
</gene>
<evidence type="ECO:0000313" key="2">
    <source>
        <dbReference type="EMBL" id="KAJ4949551.1"/>
    </source>
</evidence>
<comment type="caution">
    <text evidence="2">The sequence shown here is derived from an EMBL/GenBank/DDBJ whole genome shotgun (WGS) entry which is preliminary data.</text>
</comment>
<dbReference type="Proteomes" id="UP001219934">
    <property type="component" value="Unassembled WGS sequence"/>
</dbReference>
<organism evidence="2 3">
    <name type="scientific">Pogonophryne albipinna</name>
    <dbReference type="NCBI Taxonomy" id="1090488"/>
    <lineage>
        <taxon>Eukaryota</taxon>
        <taxon>Metazoa</taxon>
        <taxon>Chordata</taxon>
        <taxon>Craniata</taxon>
        <taxon>Vertebrata</taxon>
        <taxon>Euteleostomi</taxon>
        <taxon>Actinopterygii</taxon>
        <taxon>Neopterygii</taxon>
        <taxon>Teleostei</taxon>
        <taxon>Neoteleostei</taxon>
        <taxon>Acanthomorphata</taxon>
        <taxon>Eupercaria</taxon>
        <taxon>Perciformes</taxon>
        <taxon>Notothenioidei</taxon>
        <taxon>Pogonophryne</taxon>
    </lineage>
</organism>
<accession>A0AAD6FW27</accession>
<proteinExistence type="predicted"/>
<sequence>MSGMMSVRPDELRPGYQFLLGACGQASANTMPTPLCDDQCLRRLCKMAAAMPAHYYESLALHFFFLRGSAICDASQRLFGFLNEINVGSATSAGSHPAVLLSGLNKIIVDRLRARQSGVNCSDPQPEARPHLPGETIPKSSSVSRMLTKSLEERFCEEALNDRANQHYVQDLTGTQTRLFEGVCFQRELVNLGRSSLAKPLPILPDPHTVRVPPGSRPQCHTPAMGRMKIEIPTEDVDNDCYHSSAINKIARWPLACVP</sequence>
<keyword evidence="3" id="KW-1185">Reference proteome</keyword>
<evidence type="ECO:0000313" key="3">
    <source>
        <dbReference type="Proteomes" id="UP001219934"/>
    </source>
</evidence>
<dbReference type="EMBL" id="JAPTMU010000001">
    <property type="protein sequence ID" value="KAJ4949551.1"/>
    <property type="molecule type" value="Genomic_DNA"/>
</dbReference>
<reference evidence="2" key="1">
    <citation type="submission" date="2022-11" db="EMBL/GenBank/DDBJ databases">
        <title>Chromosome-level genome of Pogonophryne albipinna.</title>
        <authorList>
            <person name="Jo E."/>
        </authorList>
    </citation>
    <scope>NUCLEOTIDE SEQUENCE</scope>
    <source>
        <strain evidence="2">SGF0006</strain>
        <tissue evidence="2">Muscle</tissue>
    </source>
</reference>
<name>A0AAD6FW27_9TELE</name>
<feature type="non-terminal residue" evidence="2">
    <location>
        <position position="259"/>
    </location>
</feature>
<dbReference type="AlphaFoldDB" id="A0AAD6FW27"/>
<evidence type="ECO:0000256" key="1">
    <source>
        <dbReference type="SAM" id="MobiDB-lite"/>
    </source>
</evidence>
<protein>
    <submittedName>
        <fullName evidence="2">Uncharacterized protein</fullName>
    </submittedName>
</protein>